<dbReference type="Proteomes" id="UP000241899">
    <property type="component" value="Unassembled WGS sequence"/>
</dbReference>
<sequence length="74" mass="8686">MAVMATNARREARLLKGLDDYFTSLGQGINAYVERQSRVQEIDRLNAMSDEELLKLGIRRERIAQHVFRDRFVF</sequence>
<proteinExistence type="predicted"/>
<organism evidence="1 2">
    <name type="scientific">Phaeovulum veldkampii DSM 11550</name>
    <dbReference type="NCBI Taxonomy" id="1185920"/>
    <lineage>
        <taxon>Bacteria</taxon>
        <taxon>Pseudomonadati</taxon>
        <taxon>Pseudomonadota</taxon>
        <taxon>Alphaproteobacteria</taxon>
        <taxon>Rhodobacterales</taxon>
        <taxon>Paracoccaceae</taxon>
        <taxon>Phaeovulum</taxon>
    </lineage>
</organism>
<evidence type="ECO:0008006" key="3">
    <source>
        <dbReference type="Google" id="ProtNLM"/>
    </source>
</evidence>
<evidence type="ECO:0000313" key="1">
    <source>
        <dbReference type="EMBL" id="PTE17435.1"/>
    </source>
</evidence>
<evidence type="ECO:0000313" key="2">
    <source>
        <dbReference type="Proteomes" id="UP000241899"/>
    </source>
</evidence>
<gene>
    <name evidence="1" type="ORF">C5F46_09320</name>
</gene>
<comment type="caution">
    <text evidence="1">The sequence shown here is derived from an EMBL/GenBank/DDBJ whole genome shotgun (WGS) entry which is preliminary data.</text>
</comment>
<protein>
    <recommendedName>
        <fullName evidence="3">DUF1127 domain-containing protein</fullName>
    </recommendedName>
</protein>
<keyword evidence="2" id="KW-1185">Reference proteome</keyword>
<reference evidence="1 2" key="1">
    <citation type="submission" date="2018-03" db="EMBL/GenBank/DDBJ databases">
        <title>Rhodobacter veldkampii.</title>
        <authorList>
            <person name="Meyer T.E."/>
            <person name="Miller S."/>
            <person name="Lodha T."/>
            <person name="Gandham S."/>
            <person name="Chintalapati S."/>
            <person name="Chintalapati V.R."/>
        </authorList>
    </citation>
    <scope>NUCLEOTIDE SEQUENCE [LARGE SCALE GENOMIC DNA]</scope>
    <source>
        <strain evidence="1 2">DSM 11550</strain>
    </source>
</reference>
<accession>A0A2T4JHP2</accession>
<dbReference type="OrthoDB" id="7867799at2"/>
<name>A0A2T4JHP2_9RHOB</name>
<dbReference type="EMBL" id="PZKF01000018">
    <property type="protein sequence ID" value="PTE17435.1"/>
    <property type="molecule type" value="Genomic_DNA"/>
</dbReference>
<dbReference type="RefSeq" id="WP_107325088.1">
    <property type="nucleotide sequence ID" value="NZ_NHSP01000055.1"/>
</dbReference>
<dbReference type="AlphaFoldDB" id="A0A2T4JHP2"/>